<keyword evidence="2" id="KW-1185">Reference proteome</keyword>
<evidence type="ECO:0000313" key="1">
    <source>
        <dbReference type="EMBL" id="ARS64341.1"/>
    </source>
</evidence>
<gene>
    <name evidence="1" type="ORF">NMSP_0720</name>
</gene>
<dbReference type="EMBL" id="CP021324">
    <property type="protein sequence ID" value="ARS64341.1"/>
    <property type="molecule type" value="Genomic_DNA"/>
</dbReference>
<dbReference type="OrthoDB" id="4255at2157"/>
<reference evidence="1 2" key="1">
    <citation type="journal article" date="2017" name="Environ. Microbiol.">
        <title>Genome and epigenome of a novel marine Thaumarchaeota strain suggest viral infection, phosphorothioation DNA modification and multiple restriction systems.</title>
        <authorList>
            <person name="Ahlgren N.A."/>
            <person name="Chen Y."/>
            <person name="Needham D.M."/>
            <person name="Parada A.E."/>
            <person name="Sachdeva R."/>
            <person name="Trinh V."/>
            <person name="Chen T."/>
            <person name="Fuhrman J.A."/>
        </authorList>
    </citation>
    <scope>NUCLEOTIDE SEQUENCE [LARGE SCALE GENOMIC DNA]</scope>
    <source>
        <strain evidence="1 2">SPOT01</strain>
    </source>
</reference>
<dbReference type="RefSeq" id="WP_086907464.1">
    <property type="nucleotide sequence ID" value="NZ_CP021324.1"/>
</dbReference>
<dbReference type="GeneID" id="32901200"/>
<accession>A0A2Z2HJS5</accession>
<organism evidence="1 2">
    <name type="scientific">Candidatus Nitrosomarinus catalinensis</name>
    <dbReference type="NCBI Taxonomy" id="1898749"/>
    <lineage>
        <taxon>Archaea</taxon>
        <taxon>Nitrososphaerota</taxon>
        <taxon>Nitrososphaeria</taxon>
        <taxon>Nitrosopumilales</taxon>
        <taxon>Nitrosopumilaceae</taxon>
        <taxon>Candidatus Nitrosomarinus</taxon>
    </lineage>
</organism>
<dbReference type="KEGG" id="nct:NMSP_0720"/>
<name>A0A2Z2HJS5_9ARCH</name>
<dbReference type="AlphaFoldDB" id="A0A2Z2HJS5"/>
<proteinExistence type="predicted"/>
<evidence type="ECO:0000313" key="2">
    <source>
        <dbReference type="Proteomes" id="UP000249949"/>
    </source>
</evidence>
<protein>
    <submittedName>
        <fullName evidence="1">Uncharacterized protein</fullName>
    </submittedName>
</protein>
<sequence>MTNFEKIYAKVALKIIKRCHGAIKITKHGKIVEVYDVKRHIWSDGLAGLIIKEECRLANLKEWEFANVRGYVIKELLSKSDN</sequence>
<dbReference type="Proteomes" id="UP000249949">
    <property type="component" value="Chromosome"/>
</dbReference>